<gene>
    <name evidence="2" type="ORF">MGSAQ_000611</name>
</gene>
<proteinExistence type="predicted"/>
<sequence length="41" mass="4377">MSLRKRSRLSTRRSGGLPAMTAATIAPIEAPEMRVTFSAAS</sequence>
<dbReference type="AlphaFoldDB" id="A0A1B6NWQ8"/>
<evidence type="ECO:0000313" key="2">
    <source>
        <dbReference type="EMBL" id="KTF07889.1"/>
    </source>
</evidence>
<reference evidence="2" key="1">
    <citation type="submission" date="2013-11" db="EMBL/GenBank/DDBJ databases">
        <title>Microbial diversity, functional groups and degradation webs in Northern and Southern Mediterranean and Red Sea marine crude oil polluted sites.</title>
        <authorList>
            <person name="Daffonchio D."/>
            <person name="Mapelli F."/>
            <person name="Ferrer M."/>
            <person name="Richter M."/>
            <person name="Cherif A."/>
            <person name="Malkawi H.I."/>
            <person name="Yakimov M.M."/>
            <person name="Abdel-Fattah Y.R."/>
            <person name="Blaghen M."/>
            <person name="Golyshin P.N."/>
            <person name="Kalogerakis N."/>
            <person name="Boon N."/>
            <person name="Magagnini M."/>
            <person name="Fava F."/>
        </authorList>
    </citation>
    <scope>NUCLEOTIDE SEQUENCE</scope>
</reference>
<feature type="region of interest" description="Disordered" evidence="1">
    <location>
        <begin position="1"/>
        <end position="20"/>
    </location>
</feature>
<accession>A0A1B6NWQ8</accession>
<feature type="compositionally biased region" description="Basic residues" evidence="1">
    <location>
        <begin position="1"/>
        <end position="11"/>
    </location>
</feature>
<dbReference type="EMBL" id="AYSL01000277">
    <property type="protein sequence ID" value="KTF07889.1"/>
    <property type="molecule type" value="Genomic_DNA"/>
</dbReference>
<protein>
    <submittedName>
        <fullName evidence="2">Uncharacterized protein</fullName>
    </submittedName>
</protein>
<comment type="caution">
    <text evidence="2">The sequence shown here is derived from an EMBL/GenBank/DDBJ whole genome shotgun (WGS) entry which is preliminary data.</text>
</comment>
<evidence type="ECO:0000256" key="1">
    <source>
        <dbReference type="SAM" id="MobiDB-lite"/>
    </source>
</evidence>
<organism evidence="2">
    <name type="scientific">marine sediment metagenome</name>
    <dbReference type="NCBI Taxonomy" id="412755"/>
    <lineage>
        <taxon>unclassified sequences</taxon>
        <taxon>metagenomes</taxon>
        <taxon>ecological metagenomes</taxon>
    </lineage>
</organism>
<name>A0A1B6NWQ8_9ZZZZ</name>